<dbReference type="Pfam" id="PF01384">
    <property type="entry name" value="PHO4"/>
    <property type="match status" value="1"/>
</dbReference>
<feature type="transmembrane region" description="Helical" evidence="7">
    <location>
        <begin position="48"/>
        <end position="68"/>
    </location>
</feature>
<protein>
    <recommendedName>
        <fullName evidence="7">Phosphate transporter</fullName>
    </recommendedName>
</protein>
<dbReference type="Proteomes" id="UP000013827">
    <property type="component" value="Unassembled WGS sequence"/>
</dbReference>
<comment type="similarity">
    <text evidence="7">Belongs to the inorganic phosphate transporter (PiT) (TC 2.A.20) family.</text>
</comment>
<feature type="transmembrane region" description="Helical" evidence="7">
    <location>
        <begin position="437"/>
        <end position="461"/>
    </location>
</feature>
<dbReference type="GO" id="GO:0016020">
    <property type="term" value="C:membrane"/>
    <property type="evidence" value="ECO:0007669"/>
    <property type="project" value="UniProtKB-SubCell"/>
</dbReference>
<dbReference type="eggNOG" id="KOG2493">
    <property type="taxonomic scope" value="Eukaryota"/>
</dbReference>
<evidence type="ECO:0000256" key="3">
    <source>
        <dbReference type="ARBA" id="ARBA00022592"/>
    </source>
</evidence>
<dbReference type="PaxDb" id="2903-EOD16192"/>
<keyword evidence="3 7" id="KW-0592">Phosphate transport</keyword>
<evidence type="ECO:0000256" key="2">
    <source>
        <dbReference type="ARBA" id="ARBA00022448"/>
    </source>
</evidence>
<keyword evidence="4 7" id="KW-0812">Transmembrane</keyword>
<accession>A0A0D3IY57</accession>
<dbReference type="InterPro" id="IPR001204">
    <property type="entry name" value="Phos_transporter"/>
</dbReference>
<dbReference type="AlphaFoldDB" id="A0A0D3IY57"/>
<dbReference type="KEGG" id="ehx:EMIHUDRAFT_419488"/>
<evidence type="ECO:0000256" key="6">
    <source>
        <dbReference type="ARBA" id="ARBA00023136"/>
    </source>
</evidence>
<dbReference type="STRING" id="2903.R1C229"/>
<feature type="transmembrane region" description="Helical" evidence="7">
    <location>
        <begin position="216"/>
        <end position="236"/>
    </location>
</feature>
<organism evidence="8 9">
    <name type="scientific">Emiliania huxleyi (strain CCMP1516)</name>
    <dbReference type="NCBI Taxonomy" id="280463"/>
    <lineage>
        <taxon>Eukaryota</taxon>
        <taxon>Haptista</taxon>
        <taxon>Haptophyta</taxon>
        <taxon>Prymnesiophyceae</taxon>
        <taxon>Isochrysidales</taxon>
        <taxon>Noelaerhabdaceae</taxon>
        <taxon>Emiliania</taxon>
    </lineage>
</organism>
<evidence type="ECO:0000256" key="1">
    <source>
        <dbReference type="ARBA" id="ARBA00004141"/>
    </source>
</evidence>
<proteinExistence type="inferred from homology"/>
<comment type="subcellular location">
    <subcellularLocation>
        <location evidence="1 7">Membrane</location>
        <topology evidence="1 7">Multi-pass membrane protein</topology>
    </subcellularLocation>
</comment>
<keyword evidence="9" id="KW-1185">Reference proteome</keyword>
<dbReference type="GeneID" id="17262336"/>
<dbReference type="PANTHER" id="PTHR11101:SF80">
    <property type="entry name" value="PHOSPHATE TRANSPORTER"/>
    <property type="match status" value="1"/>
</dbReference>
<sequence length="483" mass="48377">MAVVATAGWAAALAYPAASLLALANGANDICNSVGTAVGAGALTMRQALVLGCIAEAIGAVTIGPFVAQSIASGQIHVAAFAGSPRTFVLLMLSSLLGAGISTLLATLYGAPISATHGIVSGIVTVALLSGTHGALDLGGIGFTLLGWAASPLAGLAAGFAVSLLVHRLVLGTRSPAAAAAKRQPLLLALIASLSFLFLLLKGPVFLRRRVAGRPLLALGAALAGGAAVAAASLHASGREQAARPRAELDEVQRRFVPLLVLAGLCEHPRAPESTREHPRAPESTREHPRLLLVLAGLTVALAHGANDIDRDDPRVGNAVGPLAAILATPAEGPVALAPAVPPTAMLCGAGAFVVGILTLGERTISTVGSKITTLTPHRSFATQTGAAVAVLSSSACGLPVSTSHCLVGAVVGVSLAEKLCGVPNTGLDLTVLSKIVVGWVVTIPLAAAVAAAAFVLLSWLTCPHRPYNEGGEILHNATARGE</sequence>
<comment type="function">
    <text evidence="7">Sodium-phosphate symporter.</text>
</comment>
<feature type="transmembrane region" description="Helical" evidence="7">
    <location>
        <begin position="88"/>
        <end position="109"/>
    </location>
</feature>
<feature type="transmembrane region" description="Helical" evidence="7">
    <location>
        <begin position="143"/>
        <end position="166"/>
    </location>
</feature>
<dbReference type="GO" id="GO:0035435">
    <property type="term" value="P:phosphate ion transmembrane transport"/>
    <property type="evidence" value="ECO:0007669"/>
    <property type="project" value="TreeGrafter"/>
</dbReference>
<dbReference type="HOGENOM" id="CLU_015355_3_3_1"/>
<keyword evidence="5 7" id="KW-1133">Transmembrane helix</keyword>
<dbReference type="EnsemblProtists" id="EOD16192">
    <property type="protein sequence ID" value="EOD16192"/>
    <property type="gene ID" value="EMIHUDRAFT_419488"/>
</dbReference>
<dbReference type="GO" id="GO:0005315">
    <property type="term" value="F:phosphate transmembrane transporter activity"/>
    <property type="evidence" value="ECO:0007669"/>
    <property type="project" value="InterPro"/>
</dbReference>
<evidence type="ECO:0000256" key="4">
    <source>
        <dbReference type="ARBA" id="ARBA00022692"/>
    </source>
</evidence>
<feature type="transmembrane region" description="Helical" evidence="7">
    <location>
        <begin position="115"/>
        <end position="136"/>
    </location>
</feature>
<feature type="transmembrane region" description="Helical" evidence="7">
    <location>
        <begin position="186"/>
        <end position="207"/>
    </location>
</feature>
<evidence type="ECO:0000256" key="7">
    <source>
        <dbReference type="RuleBase" id="RU363058"/>
    </source>
</evidence>
<reference evidence="9" key="1">
    <citation type="journal article" date="2013" name="Nature">
        <title>Pan genome of the phytoplankton Emiliania underpins its global distribution.</title>
        <authorList>
            <person name="Read B.A."/>
            <person name="Kegel J."/>
            <person name="Klute M.J."/>
            <person name="Kuo A."/>
            <person name="Lefebvre S.C."/>
            <person name="Maumus F."/>
            <person name="Mayer C."/>
            <person name="Miller J."/>
            <person name="Monier A."/>
            <person name="Salamov A."/>
            <person name="Young J."/>
            <person name="Aguilar M."/>
            <person name="Claverie J.M."/>
            <person name="Frickenhaus S."/>
            <person name="Gonzalez K."/>
            <person name="Herman E.K."/>
            <person name="Lin Y.C."/>
            <person name="Napier J."/>
            <person name="Ogata H."/>
            <person name="Sarno A.F."/>
            <person name="Shmutz J."/>
            <person name="Schroeder D."/>
            <person name="de Vargas C."/>
            <person name="Verret F."/>
            <person name="von Dassow P."/>
            <person name="Valentin K."/>
            <person name="Van de Peer Y."/>
            <person name="Wheeler G."/>
            <person name="Dacks J.B."/>
            <person name="Delwiche C.F."/>
            <person name="Dyhrman S.T."/>
            <person name="Glockner G."/>
            <person name="John U."/>
            <person name="Richards T."/>
            <person name="Worden A.Z."/>
            <person name="Zhang X."/>
            <person name="Grigoriev I.V."/>
            <person name="Allen A.E."/>
            <person name="Bidle K."/>
            <person name="Borodovsky M."/>
            <person name="Bowler C."/>
            <person name="Brownlee C."/>
            <person name="Cock J.M."/>
            <person name="Elias M."/>
            <person name="Gladyshev V.N."/>
            <person name="Groth M."/>
            <person name="Guda C."/>
            <person name="Hadaegh A."/>
            <person name="Iglesias-Rodriguez M.D."/>
            <person name="Jenkins J."/>
            <person name="Jones B.M."/>
            <person name="Lawson T."/>
            <person name="Leese F."/>
            <person name="Lindquist E."/>
            <person name="Lobanov A."/>
            <person name="Lomsadze A."/>
            <person name="Malik S.B."/>
            <person name="Marsh M.E."/>
            <person name="Mackinder L."/>
            <person name="Mock T."/>
            <person name="Mueller-Roeber B."/>
            <person name="Pagarete A."/>
            <person name="Parker M."/>
            <person name="Probert I."/>
            <person name="Quesneville H."/>
            <person name="Raines C."/>
            <person name="Rensing S.A."/>
            <person name="Riano-Pachon D.M."/>
            <person name="Richier S."/>
            <person name="Rokitta S."/>
            <person name="Shiraiwa Y."/>
            <person name="Soanes D.M."/>
            <person name="van der Giezen M."/>
            <person name="Wahlund T.M."/>
            <person name="Williams B."/>
            <person name="Wilson W."/>
            <person name="Wolfe G."/>
            <person name="Wurch L.L."/>
        </authorList>
    </citation>
    <scope>NUCLEOTIDE SEQUENCE</scope>
</reference>
<evidence type="ECO:0000313" key="9">
    <source>
        <dbReference type="Proteomes" id="UP000013827"/>
    </source>
</evidence>
<dbReference type="OMA" id="AWAKYTE"/>
<keyword evidence="6 7" id="KW-0472">Membrane</keyword>
<dbReference type="RefSeq" id="XP_005768621.1">
    <property type="nucleotide sequence ID" value="XM_005768564.1"/>
</dbReference>
<evidence type="ECO:0000313" key="8">
    <source>
        <dbReference type="EnsemblProtists" id="EOD16192"/>
    </source>
</evidence>
<evidence type="ECO:0000256" key="5">
    <source>
        <dbReference type="ARBA" id="ARBA00022989"/>
    </source>
</evidence>
<dbReference type="PANTHER" id="PTHR11101">
    <property type="entry name" value="PHOSPHATE TRANSPORTER"/>
    <property type="match status" value="1"/>
</dbReference>
<keyword evidence="2 7" id="KW-0813">Transport</keyword>
<name>A0A0D3IY57_EMIH1</name>
<reference evidence="8" key="2">
    <citation type="submission" date="2024-10" db="UniProtKB">
        <authorList>
            <consortium name="EnsemblProtists"/>
        </authorList>
    </citation>
    <scope>IDENTIFICATION</scope>
</reference>